<comment type="caution">
    <text evidence="1">The sequence shown here is derived from an EMBL/GenBank/DDBJ whole genome shotgun (WGS) entry which is preliminary data.</text>
</comment>
<name>A0ACA9R1N1_9GLOM</name>
<sequence length="59" mass="6722">PTPLPQNSATDQILIQNHVPVDDLIQLDDTLSSSIQNISPDLLQNDTEWFDNIEDRYNT</sequence>
<dbReference type="EMBL" id="CAJVQC010041349">
    <property type="protein sequence ID" value="CAG8772761.1"/>
    <property type="molecule type" value="Genomic_DNA"/>
</dbReference>
<accession>A0ACA9R1N1</accession>
<evidence type="ECO:0000313" key="2">
    <source>
        <dbReference type="Proteomes" id="UP000789920"/>
    </source>
</evidence>
<evidence type="ECO:0000313" key="1">
    <source>
        <dbReference type="EMBL" id="CAG8772761.1"/>
    </source>
</evidence>
<reference evidence="1" key="1">
    <citation type="submission" date="2021-06" db="EMBL/GenBank/DDBJ databases">
        <authorList>
            <person name="Kallberg Y."/>
            <person name="Tangrot J."/>
            <person name="Rosling A."/>
        </authorList>
    </citation>
    <scope>NUCLEOTIDE SEQUENCE</scope>
    <source>
        <strain evidence="1">MA461A</strain>
    </source>
</reference>
<organism evidence="1 2">
    <name type="scientific">Racocetra persica</name>
    <dbReference type="NCBI Taxonomy" id="160502"/>
    <lineage>
        <taxon>Eukaryota</taxon>
        <taxon>Fungi</taxon>
        <taxon>Fungi incertae sedis</taxon>
        <taxon>Mucoromycota</taxon>
        <taxon>Glomeromycotina</taxon>
        <taxon>Glomeromycetes</taxon>
        <taxon>Diversisporales</taxon>
        <taxon>Gigasporaceae</taxon>
        <taxon>Racocetra</taxon>
    </lineage>
</organism>
<dbReference type="Proteomes" id="UP000789920">
    <property type="component" value="Unassembled WGS sequence"/>
</dbReference>
<protein>
    <submittedName>
        <fullName evidence="1">20239_t:CDS:1</fullName>
    </submittedName>
</protein>
<gene>
    <name evidence="1" type="ORF">RPERSI_LOCUS16607</name>
</gene>
<keyword evidence="2" id="KW-1185">Reference proteome</keyword>
<feature type="non-terminal residue" evidence="1">
    <location>
        <position position="59"/>
    </location>
</feature>
<proteinExistence type="predicted"/>
<feature type="non-terminal residue" evidence="1">
    <location>
        <position position="1"/>
    </location>
</feature>